<protein>
    <submittedName>
        <fullName evidence="1">Uncharacterized protein</fullName>
    </submittedName>
</protein>
<dbReference type="Proteomes" id="UP000735302">
    <property type="component" value="Unassembled WGS sequence"/>
</dbReference>
<accession>A0AAV3YBM5</accession>
<comment type="caution">
    <text evidence="1">The sequence shown here is derived from an EMBL/GenBank/DDBJ whole genome shotgun (WGS) entry which is preliminary data.</text>
</comment>
<reference evidence="1 2" key="1">
    <citation type="journal article" date="2021" name="Elife">
        <title>Chloroplast acquisition without the gene transfer in kleptoplastic sea slugs, Plakobranchus ocellatus.</title>
        <authorList>
            <person name="Maeda T."/>
            <person name="Takahashi S."/>
            <person name="Yoshida T."/>
            <person name="Shimamura S."/>
            <person name="Takaki Y."/>
            <person name="Nagai Y."/>
            <person name="Toyoda A."/>
            <person name="Suzuki Y."/>
            <person name="Arimoto A."/>
            <person name="Ishii H."/>
            <person name="Satoh N."/>
            <person name="Nishiyama T."/>
            <person name="Hasebe M."/>
            <person name="Maruyama T."/>
            <person name="Minagawa J."/>
            <person name="Obokata J."/>
            <person name="Shigenobu S."/>
        </authorList>
    </citation>
    <scope>NUCLEOTIDE SEQUENCE [LARGE SCALE GENOMIC DNA]</scope>
</reference>
<gene>
    <name evidence="1" type="ORF">PoB_000691900</name>
</gene>
<sequence>MFKYNTPPIPARTHTVAPSHDILSSLYVGPIGRNDVIYLRALSLKKSLTIGGRRPKSTQTSRQLGSSELKIRYLHHITRWLDI</sequence>
<organism evidence="1 2">
    <name type="scientific">Plakobranchus ocellatus</name>
    <dbReference type="NCBI Taxonomy" id="259542"/>
    <lineage>
        <taxon>Eukaryota</taxon>
        <taxon>Metazoa</taxon>
        <taxon>Spiralia</taxon>
        <taxon>Lophotrochozoa</taxon>
        <taxon>Mollusca</taxon>
        <taxon>Gastropoda</taxon>
        <taxon>Heterobranchia</taxon>
        <taxon>Euthyneura</taxon>
        <taxon>Panpulmonata</taxon>
        <taxon>Sacoglossa</taxon>
        <taxon>Placobranchoidea</taxon>
        <taxon>Plakobranchidae</taxon>
        <taxon>Plakobranchus</taxon>
    </lineage>
</organism>
<evidence type="ECO:0000313" key="2">
    <source>
        <dbReference type="Proteomes" id="UP000735302"/>
    </source>
</evidence>
<proteinExistence type="predicted"/>
<dbReference type="AlphaFoldDB" id="A0AAV3YBM5"/>
<name>A0AAV3YBM5_9GAST</name>
<evidence type="ECO:0000313" key="1">
    <source>
        <dbReference type="EMBL" id="GFN80413.1"/>
    </source>
</evidence>
<keyword evidence="2" id="KW-1185">Reference proteome</keyword>
<dbReference type="EMBL" id="BLXT01000825">
    <property type="protein sequence ID" value="GFN80413.1"/>
    <property type="molecule type" value="Genomic_DNA"/>
</dbReference>